<keyword evidence="1" id="KW-1133">Transmembrane helix</keyword>
<name>A0AA87CUN5_PROST</name>
<dbReference type="Proteomes" id="UP000004506">
    <property type="component" value="Unassembled WGS sequence"/>
</dbReference>
<reference evidence="3" key="2">
    <citation type="submission" date="2008-04" db="EMBL/GenBank/DDBJ databases">
        <title>Draft genome sequence of Providencia stuartii(ATCC 25827).</title>
        <authorList>
            <person name="Sudarsanam P."/>
            <person name="Ley R."/>
            <person name="Guruge J."/>
            <person name="Turnbaugh P.J."/>
            <person name="Mahowald M."/>
            <person name="Liep D."/>
            <person name="Gordon J."/>
        </authorList>
    </citation>
    <scope>NUCLEOTIDE SEQUENCE [LARGE SCALE GENOMIC DNA]</scope>
    <source>
        <strain evidence="3">ATCC 25827</strain>
    </source>
</reference>
<dbReference type="RefSeq" id="WP_004920946.1">
    <property type="nucleotide sequence ID" value="NZ_DS607663.1"/>
</dbReference>
<sequence>MHELPLVFFTVLGQSAAGLFLLAYLSKKIGSIDEKQLKNANILAFVVMIIGLGIGGLHVGQPLRFFNMLLGVGRSPMSNEAFLSGVFVTFAAATLFFTLFYKQALLRELANIAAVISGVAFVWSIPQVYNIASIANWNTGYTTLQMWMTMLVGGGALAIAIGARGLGIASFLIGALVIFASRAGYQAFLSETGPALSAEQTGFWGFQVVVLVIALAGFIGMALKQRAPKATLATCAGAVLLAELAGRIAFYNLWQITM</sequence>
<dbReference type="PANTHER" id="PTHR38095">
    <property type="entry name" value="ANAEROBIC DIMETHYL SULFOXIDE REDUCTASE CHAIN YNFH"/>
    <property type="match status" value="1"/>
</dbReference>
<reference evidence="2 3" key="3">
    <citation type="submission" date="2008-05" db="EMBL/GenBank/DDBJ databases">
        <authorList>
            <person name="Fulton L."/>
            <person name="Clifton S."/>
            <person name="Fulton B."/>
            <person name="Xu J."/>
            <person name="Minx P."/>
            <person name="Pepin K.H."/>
            <person name="Johnson M."/>
            <person name="Thiruvilangam P."/>
            <person name="Bhonagiri V."/>
            <person name="Nash W.E."/>
            <person name="Mardis E.R."/>
            <person name="Wilson R.K."/>
        </authorList>
    </citation>
    <scope>NUCLEOTIDE SEQUENCE [LARGE SCALE GENOMIC DNA]</scope>
    <source>
        <strain evidence="2 3">ATCC 25827</strain>
    </source>
</reference>
<dbReference type="GO" id="GO:0009389">
    <property type="term" value="F:dimethyl sulfoxide reductase activity"/>
    <property type="evidence" value="ECO:0007669"/>
    <property type="project" value="TreeGrafter"/>
</dbReference>
<reference evidence="3" key="1">
    <citation type="submission" date="2008-04" db="EMBL/GenBank/DDBJ databases">
        <title>Draft genome sequence of Providencia stuartii (ATCC 25827).</title>
        <authorList>
            <person name="Sudarsanam P."/>
            <person name="Ley R."/>
            <person name="Guruge J."/>
            <person name="Turnbaugh P.J."/>
            <person name="Mahowald M."/>
            <person name="Liep D."/>
            <person name="Gordon J."/>
        </authorList>
    </citation>
    <scope>NUCLEOTIDE SEQUENCE [LARGE SCALE GENOMIC DNA]</scope>
    <source>
        <strain evidence="3">ATCC 25827</strain>
    </source>
</reference>
<keyword evidence="1" id="KW-0812">Transmembrane</keyword>
<organism evidence="2 3">
    <name type="scientific">Providencia stuartii ATCC 25827</name>
    <dbReference type="NCBI Taxonomy" id="471874"/>
    <lineage>
        <taxon>Bacteria</taxon>
        <taxon>Pseudomonadati</taxon>
        <taxon>Pseudomonadota</taxon>
        <taxon>Gammaproteobacteria</taxon>
        <taxon>Enterobacterales</taxon>
        <taxon>Morganellaceae</taxon>
        <taxon>Providencia</taxon>
    </lineage>
</organism>
<dbReference type="GO" id="GO:0005886">
    <property type="term" value="C:plasma membrane"/>
    <property type="evidence" value="ECO:0007669"/>
    <property type="project" value="TreeGrafter"/>
</dbReference>
<feature type="transmembrane region" description="Helical" evidence="1">
    <location>
        <begin position="144"/>
        <end position="161"/>
    </location>
</feature>
<feature type="transmembrane region" description="Helical" evidence="1">
    <location>
        <begin position="6"/>
        <end position="25"/>
    </location>
</feature>
<dbReference type="EMBL" id="ABJD02000101">
    <property type="protein sequence ID" value="EDU59838.1"/>
    <property type="molecule type" value="Genomic_DNA"/>
</dbReference>
<dbReference type="Pfam" id="PF04976">
    <property type="entry name" value="DmsC"/>
    <property type="match status" value="1"/>
</dbReference>
<gene>
    <name evidence="2" type="ORF">PROSTU_03031</name>
</gene>
<evidence type="ECO:0000256" key="1">
    <source>
        <dbReference type="SAM" id="Phobius"/>
    </source>
</evidence>
<dbReference type="AlphaFoldDB" id="A0AA87CUN5"/>
<evidence type="ECO:0000313" key="2">
    <source>
        <dbReference type="EMBL" id="EDU59838.1"/>
    </source>
</evidence>
<dbReference type="PANTHER" id="PTHR38095:SF3">
    <property type="entry name" value="ANAEROBIC DIMETHYL SULFOXIDE REDUCTASE, SUBUNIT C"/>
    <property type="match status" value="1"/>
</dbReference>
<dbReference type="InterPro" id="IPR007059">
    <property type="entry name" value="DmsC"/>
</dbReference>
<evidence type="ECO:0008006" key="4">
    <source>
        <dbReference type="Google" id="ProtNLM"/>
    </source>
</evidence>
<feature type="transmembrane region" description="Helical" evidence="1">
    <location>
        <begin position="201"/>
        <end position="223"/>
    </location>
</feature>
<dbReference type="GO" id="GO:0019645">
    <property type="term" value="P:anaerobic electron transport chain"/>
    <property type="evidence" value="ECO:0007669"/>
    <property type="project" value="InterPro"/>
</dbReference>
<dbReference type="GO" id="GO:0009390">
    <property type="term" value="C:dimethyl sulfoxide reductase complex"/>
    <property type="evidence" value="ECO:0007669"/>
    <property type="project" value="TreeGrafter"/>
</dbReference>
<comment type="caution">
    <text evidence="2">The sequence shown here is derived from an EMBL/GenBank/DDBJ whole genome shotgun (WGS) entry which is preliminary data.</text>
</comment>
<feature type="transmembrane region" description="Helical" evidence="1">
    <location>
        <begin position="230"/>
        <end position="254"/>
    </location>
</feature>
<dbReference type="GeneID" id="93518874"/>
<proteinExistence type="predicted"/>
<feature type="transmembrane region" description="Helical" evidence="1">
    <location>
        <begin position="81"/>
        <end position="100"/>
    </location>
</feature>
<protein>
    <recommendedName>
        <fullName evidence="4">DMSO reductase, anchor subunit DmsC</fullName>
    </recommendedName>
</protein>
<feature type="transmembrane region" description="Helical" evidence="1">
    <location>
        <begin position="168"/>
        <end position="189"/>
    </location>
</feature>
<feature type="transmembrane region" description="Helical" evidence="1">
    <location>
        <begin position="112"/>
        <end position="132"/>
    </location>
</feature>
<accession>A0AA87CUN5</accession>
<feature type="transmembrane region" description="Helical" evidence="1">
    <location>
        <begin position="37"/>
        <end position="61"/>
    </location>
</feature>
<keyword evidence="1" id="KW-0472">Membrane</keyword>
<evidence type="ECO:0000313" key="3">
    <source>
        <dbReference type="Proteomes" id="UP000004506"/>
    </source>
</evidence>